<keyword evidence="2" id="KW-1185">Reference proteome</keyword>
<dbReference type="EMBL" id="CADEAL010001078">
    <property type="protein sequence ID" value="CAB1428671.1"/>
    <property type="molecule type" value="Genomic_DNA"/>
</dbReference>
<gene>
    <name evidence="1" type="ORF">PLEPLA_LOCUS16645</name>
</gene>
<evidence type="ECO:0000313" key="2">
    <source>
        <dbReference type="Proteomes" id="UP001153269"/>
    </source>
</evidence>
<sequence length="70" mass="7925">MSERETGERETRYVLRAMLRDQGRGLGEVRDVWGVRGQGSPVSVTPWLDWDTVIEDLGRLPARSTSLARP</sequence>
<accession>A0A9N7YKG8</accession>
<reference evidence="1" key="1">
    <citation type="submission" date="2020-03" db="EMBL/GenBank/DDBJ databases">
        <authorList>
            <person name="Weist P."/>
        </authorList>
    </citation>
    <scope>NUCLEOTIDE SEQUENCE</scope>
</reference>
<name>A0A9N7YKG8_PLEPL</name>
<evidence type="ECO:0000313" key="1">
    <source>
        <dbReference type="EMBL" id="CAB1428671.1"/>
    </source>
</evidence>
<dbReference type="Proteomes" id="UP001153269">
    <property type="component" value="Unassembled WGS sequence"/>
</dbReference>
<comment type="caution">
    <text evidence="1">The sequence shown here is derived from an EMBL/GenBank/DDBJ whole genome shotgun (WGS) entry which is preliminary data.</text>
</comment>
<proteinExistence type="predicted"/>
<protein>
    <submittedName>
        <fullName evidence="1">Uncharacterized protein</fullName>
    </submittedName>
</protein>
<organism evidence="1 2">
    <name type="scientific">Pleuronectes platessa</name>
    <name type="common">European plaice</name>
    <dbReference type="NCBI Taxonomy" id="8262"/>
    <lineage>
        <taxon>Eukaryota</taxon>
        <taxon>Metazoa</taxon>
        <taxon>Chordata</taxon>
        <taxon>Craniata</taxon>
        <taxon>Vertebrata</taxon>
        <taxon>Euteleostomi</taxon>
        <taxon>Actinopterygii</taxon>
        <taxon>Neopterygii</taxon>
        <taxon>Teleostei</taxon>
        <taxon>Neoteleostei</taxon>
        <taxon>Acanthomorphata</taxon>
        <taxon>Carangaria</taxon>
        <taxon>Pleuronectiformes</taxon>
        <taxon>Pleuronectoidei</taxon>
        <taxon>Pleuronectidae</taxon>
        <taxon>Pleuronectes</taxon>
    </lineage>
</organism>
<dbReference type="AlphaFoldDB" id="A0A9N7YKG8"/>